<evidence type="ECO:0000313" key="5">
    <source>
        <dbReference type="Proteomes" id="UP001501598"/>
    </source>
</evidence>
<gene>
    <name evidence="4" type="ORF">GCM10023175_25140</name>
</gene>
<keyword evidence="1" id="KW-0328">Glycosyltransferase</keyword>
<dbReference type="EMBL" id="BAABGT010000031">
    <property type="protein sequence ID" value="GAA4545405.1"/>
    <property type="molecule type" value="Genomic_DNA"/>
</dbReference>
<dbReference type="Pfam" id="PF13692">
    <property type="entry name" value="Glyco_trans_1_4"/>
    <property type="match status" value="1"/>
</dbReference>
<evidence type="ECO:0000256" key="3">
    <source>
        <dbReference type="SAM" id="MobiDB-lite"/>
    </source>
</evidence>
<dbReference type="PANTHER" id="PTHR12526:SF510">
    <property type="entry name" value="D-INOSITOL 3-PHOSPHATE GLYCOSYLTRANSFERASE"/>
    <property type="match status" value="1"/>
</dbReference>
<dbReference type="Gene3D" id="3.40.50.2000">
    <property type="entry name" value="Glycogen Phosphorylase B"/>
    <property type="match status" value="2"/>
</dbReference>
<dbReference type="Proteomes" id="UP001501598">
    <property type="component" value="Unassembled WGS sequence"/>
</dbReference>
<evidence type="ECO:0000256" key="2">
    <source>
        <dbReference type="ARBA" id="ARBA00022679"/>
    </source>
</evidence>
<proteinExistence type="predicted"/>
<evidence type="ECO:0000256" key="1">
    <source>
        <dbReference type="ARBA" id="ARBA00022676"/>
    </source>
</evidence>
<dbReference type="PANTHER" id="PTHR12526">
    <property type="entry name" value="GLYCOSYLTRANSFERASE"/>
    <property type="match status" value="1"/>
</dbReference>
<dbReference type="SUPFAM" id="SSF53756">
    <property type="entry name" value="UDP-Glycosyltransferase/glycogen phosphorylase"/>
    <property type="match status" value="1"/>
</dbReference>
<protein>
    <submittedName>
        <fullName evidence="4">Glycosyltransferase family 4 protein</fullName>
    </submittedName>
</protein>
<accession>A0ABP8RSB8</accession>
<name>A0ABP8RSB8_9PSEU</name>
<evidence type="ECO:0000313" key="4">
    <source>
        <dbReference type="EMBL" id="GAA4545405.1"/>
    </source>
</evidence>
<dbReference type="CDD" id="cd03801">
    <property type="entry name" value="GT4_PimA-like"/>
    <property type="match status" value="1"/>
</dbReference>
<feature type="region of interest" description="Disordered" evidence="3">
    <location>
        <begin position="1"/>
        <end position="72"/>
    </location>
</feature>
<keyword evidence="5" id="KW-1185">Reference proteome</keyword>
<comment type="caution">
    <text evidence="4">The sequence shown here is derived from an EMBL/GenBank/DDBJ whole genome shotgun (WGS) entry which is preliminary data.</text>
</comment>
<reference evidence="5" key="1">
    <citation type="journal article" date="2019" name="Int. J. Syst. Evol. Microbiol.">
        <title>The Global Catalogue of Microorganisms (GCM) 10K type strain sequencing project: providing services to taxonomists for standard genome sequencing and annotation.</title>
        <authorList>
            <consortium name="The Broad Institute Genomics Platform"/>
            <consortium name="The Broad Institute Genome Sequencing Center for Infectious Disease"/>
            <person name="Wu L."/>
            <person name="Ma J."/>
        </authorList>
    </citation>
    <scope>NUCLEOTIDE SEQUENCE [LARGE SCALE GENOMIC DNA]</scope>
    <source>
        <strain evidence="5">JCM 17906</strain>
    </source>
</reference>
<sequence>MIAVLPADVDDPTRPSGGNLYDRRLLTSWPAAPPLPTPQSCTSAVRVGHHRAASPPPPTPESRTSRARVGHADGERPTEILAAGGWPYPSAADLAALGAALAAVPRGETVLLDGLVACASPSVVVPEAARLRLVVLVHLPLGDEAGADPVLVHREREVLHAAAAVVATSGWSARRIAEVHGLERVCVVRPGTDPAPVASGSGGGGLLCVGSITPTKGQDVLVRALARIADREWRCSLVGPVDRSPAHVTLVRTLVADHGLAGRVSLTGPLTGAALDEAYAAADLLVLPSRAESFGMVLVEALARGIPVVASEVGGVREAVGGTPPDGVPGLLVPPDDPAALAAALAALLDDPHRRASLRRAALARRDTLSTWPDAAAEMCEVLA</sequence>
<organism evidence="4 5">
    <name type="scientific">Pseudonocardia xishanensis</name>
    <dbReference type="NCBI Taxonomy" id="630995"/>
    <lineage>
        <taxon>Bacteria</taxon>
        <taxon>Bacillati</taxon>
        <taxon>Actinomycetota</taxon>
        <taxon>Actinomycetes</taxon>
        <taxon>Pseudonocardiales</taxon>
        <taxon>Pseudonocardiaceae</taxon>
        <taxon>Pseudonocardia</taxon>
    </lineage>
</organism>
<dbReference type="RefSeq" id="WP_345416396.1">
    <property type="nucleotide sequence ID" value="NZ_BAABGT010000031.1"/>
</dbReference>
<keyword evidence="2" id="KW-0808">Transferase</keyword>